<reference evidence="1 2" key="1">
    <citation type="submission" date="2019-04" db="EMBL/GenBank/DDBJ databases">
        <authorList>
            <person name="Van Vliet M D."/>
        </authorList>
    </citation>
    <scope>NUCLEOTIDE SEQUENCE [LARGE SCALE GENOMIC DNA]</scope>
    <source>
        <strain evidence="1 2">F1</strain>
    </source>
</reference>
<dbReference type="Proteomes" id="UP000366872">
    <property type="component" value="Unassembled WGS sequence"/>
</dbReference>
<organism evidence="1 2">
    <name type="scientific">Pontiella desulfatans</name>
    <dbReference type="NCBI Taxonomy" id="2750659"/>
    <lineage>
        <taxon>Bacteria</taxon>
        <taxon>Pseudomonadati</taxon>
        <taxon>Kiritimatiellota</taxon>
        <taxon>Kiritimatiellia</taxon>
        <taxon>Kiritimatiellales</taxon>
        <taxon>Pontiellaceae</taxon>
        <taxon>Pontiella</taxon>
    </lineage>
</organism>
<dbReference type="RefSeq" id="WP_136081422.1">
    <property type="nucleotide sequence ID" value="NZ_CAAHFG010000003.1"/>
</dbReference>
<dbReference type="EMBL" id="CAAHFG010000003">
    <property type="protein sequence ID" value="VGO15855.1"/>
    <property type="molecule type" value="Genomic_DNA"/>
</dbReference>
<gene>
    <name evidence="1" type="ORF">PDESU_04442</name>
</gene>
<keyword evidence="2" id="KW-1185">Reference proteome</keyword>
<protein>
    <submittedName>
        <fullName evidence="1">Uncharacterized protein</fullName>
    </submittedName>
</protein>
<name>A0A6C2U7G0_PONDE</name>
<proteinExistence type="predicted"/>
<evidence type="ECO:0000313" key="1">
    <source>
        <dbReference type="EMBL" id="VGO15855.1"/>
    </source>
</evidence>
<evidence type="ECO:0000313" key="2">
    <source>
        <dbReference type="Proteomes" id="UP000366872"/>
    </source>
</evidence>
<sequence length="211" mass="24166">MKLSASKAERDFSEGRYCLYCEGKASAGILPFVHYLRDRYGIAFCLLAASTPAYDEYTTRMFELLRDWFGKDVFHEAQETVGIDPGCFPRWPAALEHTRIRMFADHGCCLWDRNGCGTWLESITGTEQELDNRLEAWADRYSTVADTDDHGKWFVPCSPEELRSYNEEGRALAHEVCQLLPDTTILTYARVMENAFWGECMRIDPATMDNG</sequence>
<accession>A0A6C2U7G0</accession>
<dbReference type="AlphaFoldDB" id="A0A6C2U7G0"/>